<evidence type="ECO:0000259" key="18">
    <source>
        <dbReference type="PROSITE" id="PS51918"/>
    </source>
</evidence>
<dbReference type="InterPro" id="IPR007197">
    <property type="entry name" value="rSAM"/>
</dbReference>
<keyword evidence="9 15" id="KW-0560">Oxidoreductase</keyword>
<evidence type="ECO:0000256" key="15">
    <source>
        <dbReference type="PIRNR" id="PIRNR000167"/>
    </source>
</evidence>
<dbReference type="Gene3D" id="1.10.10.920">
    <property type="match status" value="1"/>
</dbReference>
<keyword evidence="11 15" id="KW-0411">Iron-sulfur</keyword>
<feature type="binding site" evidence="17">
    <location>
        <position position="67"/>
    </location>
    <ligand>
        <name>[4Fe-4S] cluster</name>
        <dbReference type="ChEBI" id="CHEBI:49883"/>
        <note>4Fe-4S-S-AdoMet</note>
    </ligand>
</feature>
<evidence type="ECO:0000256" key="3">
    <source>
        <dbReference type="ARBA" id="ARBA00005493"/>
    </source>
</evidence>
<feature type="binding site" evidence="16">
    <location>
        <position position="190"/>
    </location>
    <ligand>
        <name>S-adenosyl-L-methionine</name>
        <dbReference type="ChEBI" id="CHEBI:59789"/>
        <label>2</label>
    </ligand>
</feature>
<organism evidence="19">
    <name type="scientific">Caldithrix abyssi</name>
    <dbReference type="NCBI Taxonomy" id="187145"/>
    <lineage>
        <taxon>Bacteria</taxon>
        <taxon>Pseudomonadati</taxon>
        <taxon>Calditrichota</taxon>
        <taxon>Calditrichia</taxon>
        <taxon>Calditrichales</taxon>
        <taxon>Calditrichaceae</taxon>
        <taxon>Caldithrix</taxon>
    </lineage>
</organism>
<dbReference type="GO" id="GO:0051539">
    <property type="term" value="F:4 iron, 4 sulfur cluster binding"/>
    <property type="evidence" value="ECO:0007669"/>
    <property type="project" value="UniProtKB-KW"/>
</dbReference>
<dbReference type="EMBL" id="DRLI01000076">
    <property type="protein sequence ID" value="HHM01776.1"/>
    <property type="molecule type" value="Genomic_DNA"/>
</dbReference>
<feature type="binding site" evidence="17">
    <location>
        <position position="71"/>
    </location>
    <ligand>
        <name>[4Fe-4S] cluster</name>
        <dbReference type="ChEBI" id="CHEBI:49883"/>
        <note>4Fe-4S-S-AdoMet</note>
    </ligand>
</feature>
<dbReference type="SFLD" id="SFLDG01082">
    <property type="entry name" value="B12-binding_domain_containing"/>
    <property type="match status" value="1"/>
</dbReference>
<feature type="binding site" evidence="17">
    <location>
        <position position="74"/>
    </location>
    <ligand>
        <name>[4Fe-4S] cluster</name>
        <dbReference type="ChEBI" id="CHEBI:49883"/>
        <note>4Fe-4S-S-AdoMet</note>
    </ligand>
</feature>
<dbReference type="GO" id="GO:0004109">
    <property type="term" value="F:coproporphyrinogen oxidase activity"/>
    <property type="evidence" value="ECO:0007669"/>
    <property type="project" value="InterPro"/>
</dbReference>
<dbReference type="PANTHER" id="PTHR13932:SF6">
    <property type="entry name" value="OXYGEN-INDEPENDENT COPROPORPHYRINOGEN III OXIDASE"/>
    <property type="match status" value="1"/>
</dbReference>
<comment type="pathway">
    <text evidence="2 15">Porphyrin-containing compound metabolism; protoporphyrin-IX biosynthesis; protoporphyrinogen-IX from coproporphyrinogen-III (AdoMet route): step 1/1.</text>
</comment>
<evidence type="ECO:0000256" key="11">
    <source>
        <dbReference type="ARBA" id="ARBA00023014"/>
    </source>
</evidence>
<keyword evidence="6 15" id="KW-0963">Cytoplasm</keyword>
<evidence type="ECO:0000256" key="14">
    <source>
        <dbReference type="ARBA" id="ARBA00048321"/>
    </source>
</evidence>
<feature type="binding site" evidence="16">
    <location>
        <position position="249"/>
    </location>
    <ligand>
        <name>S-adenosyl-L-methionine</name>
        <dbReference type="ChEBI" id="CHEBI:59789"/>
        <label>2</label>
    </ligand>
</feature>
<comment type="similarity">
    <text evidence="3 15">Belongs to the anaerobic coproporphyrinogen-III oxidase family.</text>
</comment>
<dbReference type="Pfam" id="PF06969">
    <property type="entry name" value="HemN_C"/>
    <property type="match status" value="1"/>
</dbReference>
<sequence>MKTTTLHVDRRVLEKYNQPGPRYTSYPTAPHFTGDFDAQSFIREMEASNRPGTEMSDVSLYFHFPFCHSLCYFCACNMVITHNMERVERYVRYLKKEIELIASHIHPDRRVVQMHWGGGTPTYLTPEQSRSVFEHIRNHFNFAADAEISIEIDPRTIRDDHLSVLRESGFNRVSFGVQDFNPRVQKEVNRIQTYEQNAFVIEESRRLKFDSVNVDLMYGLPHQTEASYKETLDQIIAFSPDRLAVFNYAHVPWLKKHQAILPEAAMPGTRERLGILKLAIEELTAAGYVYIGMDHFARPEDELSVALAGRTLHRNFQGYSTRADSEIYAMGVSSISQLKNAYAQNLKSIKEYERRLDEGLPATQIGVRLTPEDQLRRYVINEIMCNNRLLKADVEERFQLDFDRHFEAVLPELDVFVEDGLLSVHTDRLEVPDAGRLVVRNIAMVFDAYLKEDMRKPNPTYSRTV</sequence>
<dbReference type="InterPro" id="IPR010723">
    <property type="entry name" value="HemN_C"/>
</dbReference>
<evidence type="ECO:0000256" key="7">
    <source>
        <dbReference type="ARBA" id="ARBA00022691"/>
    </source>
</evidence>
<proteinExistence type="inferred from homology"/>
<dbReference type="SFLD" id="SFLDG01065">
    <property type="entry name" value="anaerobic_coproporphyrinogen-I"/>
    <property type="match status" value="1"/>
</dbReference>
<dbReference type="InterPro" id="IPR023404">
    <property type="entry name" value="rSAM_horseshoe"/>
</dbReference>
<feature type="binding site" evidence="16">
    <location>
        <position position="118"/>
    </location>
    <ligand>
        <name>S-adenosyl-L-methionine</name>
        <dbReference type="ChEBI" id="CHEBI:59789"/>
        <label>1</label>
    </ligand>
</feature>
<evidence type="ECO:0000256" key="13">
    <source>
        <dbReference type="ARBA" id="ARBA00024295"/>
    </source>
</evidence>
<evidence type="ECO:0000256" key="8">
    <source>
        <dbReference type="ARBA" id="ARBA00022723"/>
    </source>
</evidence>
<evidence type="ECO:0000256" key="6">
    <source>
        <dbReference type="ARBA" id="ARBA00022490"/>
    </source>
</evidence>
<evidence type="ECO:0000313" key="19">
    <source>
        <dbReference type="EMBL" id="HHM01776.1"/>
    </source>
</evidence>
<feature type="binding site" evidence="16">
    <location>
        <position position="151"/>
    </location>
    <ligand>
        <name>S-adenosyl-L-methionine</name>
        <dbReference type="ChEBI" id="CHEBI:59789"/>
        <label>1</label>
    </ligand>
</feature>
<protein>
    <recommendedName>
        <fullName evidence="15">Coproporphyrinogen-III oxidase</fullName>
        <ecNumber evidence="15">1.3.98.3</ecNumber>
    </recommendedName>
</protein>
<dbReference type="GO" id="GO:0051989">
    <property type="term" value="F:coproporphyrinogen dehydrogenase activity"/>
    <property type="evidence" value="ECO:0007669"/>
    <property type="project" value="UniProtKB-EC"/>
</dbReference>
<dbReference type="Proteomes" id="UP000885771">
    <property type="component" value="Unassembled WGS sequence"/>
</dbReference>
<feature type="binding site" evidence="16">
    <location>
        <position position="335"/>
    </location>
    <ligand>
        <name>S-adenosyl-L-methionine</name>
        <dbReference type="ChEBI" id="CHEBI:59789"/>
        <label>1</label>
    </ligand>
</feature>
<comment type="function">
    <text evidence="13">Involved in the heme biosynthesis. Catalyzes the anaerobic oxidative decarboxylation of propionate groups of rings A and B of coproporphyrinogen III to yield the vinyl groups in protoporphyrinogen IX.</text>
</comment>
<evidence type="ECO:0000256" key="17">
    <source>
        <dbReference type="PIRSR" id="PIRSR000167-2"/>
    </source>
</evidence>
<keyword evidence="5 15" id="KW-0004">4Fe-4S</keyword>
<evidence type="ECO:0000256" key="2">
    <source>
        <dbReference type="ARBA" id="ARBA00004785"/>
    </source>
</evidence>
<dbReference type="InterPro" id="IPR034505">
    <property type="entry name" value="Coproporphyrinogen-III_oxidase"/>
</dbReference>
<evidence type="ECO:0000256" key="4">
    <source>
        <dbReference type="ARBA" id="ARBA00011245"/>
    </source>
</evidence>
<dbReference type="AlphaFoldDB" id="A0A7V5RNE4"/>
<comment type="cofactor">
    <cofactor evidence="15 17">
        <name>[4Fe-4S] cluster</name>
        <dbReference type="ChEBI" id="CHEBI:49883"/>
    </cofactor>
    <text evidence="15 17">Binds 1 [4Fe-4S] cluster. The cluster is coordinated with 3 cysteines and an exchangeable S-adenosyl-L-methionine.</text>
</comment>
<comment type="subcellular location">
    <subcellularLocation>
        <location evidence="1 15">Cytoplasm</location>
    </subcellularLocation>
</comment>
<feature type="binding site" evidence="16">
    <location>
        <position position="61"/>
    </location>
    <ligand>
        <name>S-adenosyl-L-methionine</name>
        <dbReference type="ChEBI" id="CHEBI:59789"/>
        <label>1</label>
    </ligand>
</feature>
<evidence type="ECO:0000256" key="1">
    <source>
        <dbReference type="ARBA" id="ARBA00004496"/>
    </source>
</evidence>
<comment type="subunit">
    <text evidence="4">Monomer.</text>
</comment>
<name>A0A7V5RNE4_CALAY</name>
<dbReference type="InterPro" id="IPR006638">
    <property type="entry name" value="Elp3/MiaA/NifB-like_rSAM"/>
</dbReference>
<keyword evidence="8 15" id="KW-0479">Metal-binding</keyword>
<reference evidence="19" key="1">
    <citation type="journal article" date="2020" name="mSystems">
        <title>Genome- and Community-Level Interaction Insights into Carbon Utilization and Element Cycling Functions of Hydrothermarchaeota in Hydrothermal Sediment.</title>
        <authorList>
            <person name="Zhou Z."/>
            <person name="Liu Y."/>
            <person name="Xu W."/>
            <person name="Pan J."/>
            <person name="Luo Z.H."/>
            <person name="Li M."/>
        </authorList>
    </citation>
    <scope>NUCLEOTIDE SEQUENCE [LARGE SCALE GENOMIC DNA]</scope>
    <source>
        <strain evidence="19">HyVt-460</strain>
    </source>
</reference>
<dbReference type="GO" id="GO:0046872">
    <property type="term" value="F:metal ion binding"/>
    <property type="evidence" value="ECO:0007669"/>
    <property type="project" value="UniProtKB-KW"/>
</dbReference>
<dbReference type="SMART" id="SM00729">
    <property type="entry name" value="Elp3"/>
    <property type="match status" value="1"/>
</dbReference>
<keyword evidence="10 15" id="KW-0408">Iron</keyword>
<feature type="binding site" evidence="16">
    <location>
        <begin position="119"/>
        <end position="120"/>
    </location>
    <ligand>
        <name>S-adenosyl-L-methionine</name>
        <dbReference type="ChEBI" id="CHEBI:59789"/>
        <label>2</label>
    </ligand>
</feature>
<dbReference type="CDD" id="cd01335">
    <property type="entry name" value="Radical_SAM"/>
    <property type="match status" value="1"/>
</dbReference>
<dbReference type="EC" id="1.3.98.3" evidence="15"/>
<feature type="binding site" evidence="16">
    <location>
        <position position="178"/>
    </location>
    <ligand>
        <name>S-adenosyl-L-methionine</name>
        <dbReference type="ChEBI" id="CHEBI:59789"/>
        <label>2</label>
    </ligand>
</feature>
<feature type="binding site" evidence="16">
    <location>
        <position position="215"/>
    </location>
    <ligand>
        <name>S-adenosyl-L-methionine</name>
        <dbReference type="ChEBI" id="CHEBI:59789"/>
        <label>2</label>
    </ligand>
</feature>
<dbReference type="UniPathway" id="UPA00251">
    <property type="reaction ID" value="UER00323"/>
</dbReference>
<dbReference type="Pfam" id="PF04055">
    <property type="entry name" value="Radical_SAM"/>
    <property type="match status" value="1"/>
</dbReference>
<evidence type="ECO:0000256" key="16">
    <source>
        <dbReference type="PIRSR" id="PIRSR000167-1"/>
    </source>
</evidence>
<keyword evidence="7 15" id="KW-0949">S-adenosyl-L-methionine</keyword>
<evidence type="ECO:0000256" key="12">
    <source>
        <dbReference type="ARBA" id="ARBA00023244"/>
    </source>
</evidence>
<feature type="domain" description="Radical SAM core" evidence="18">
    <location>
        <begin position="52"/>
        <end position="286"/>
    </location>
</feature>
<comment type="catalytic activity">
    <reaction evidence="14 15">
        <text>coproporphyrinogen III + 2 S-adenosyl-L-methionine = protoporphyrinogen IX + 2 5'-deoxyadenosine + 2 L-methionine + 2 CO2</text>
        <dbReference type="Rhea" id="RHEA:15425"/>
        <dbReference type="ChEBI" id="CHEBI:16526"/>
        <dbReference type="ChEBI" id="CHEBI:17319"/>
        <dbReference type="ChEBI" id="CHEBI:57307"/>
        <dbReference type="ChEBI" id="CHEBI:57309"/>
        <dbReference type="ChEBI" id="CHEBI:57844"/>
        <dbReference type="ChEBI" id="CHEBI:59789"/>
        <dbReference type="EC" id="1.3.98.3"/>
    </reaction>
</comment>
<dbReference type="Gene3D" id="3.80.30.20">
    <property type="entry name" value="tm_1862 like domain"/>
    <property type="match status" value="1"/>
</dbReference>
<dbReference type="SUPFAM" id="SSF102114">
    <property type="entry name" value="Radical SAM enzymes"/>
    <property type="match status" value="1"/>
</dbReference>
<evidence type="ECO:0000256" key="10">
    <source>
        <dbReference type="ARBA" id="ARBA00023004"/>
    </source>
</evidence>
<dbReference type="PIRSF" id="PIRSF000167">
    <property type="entry name" value="HemN"/>
    <property type="match status" value="1"/>
</dbReference>
<dbReference type="SFLD" id="SFLDS00029">
    <property type="entry name" value="Radical_SAM"/>
    <property type="match status" value="1"/>
</dbReference>
<evidence type="ECO:0000256" key="9">
    <source>
        <dbReference type="ARBA" id="ARBA00023002"/>
    </source>
</evidence>
<dbReference type="GO" id="GO:0006782">
    <property type="term" value="P:protoporphyrinogen IX biosynthetic process"/>
    <property type="evidence" value="ECO:0007669"/>
    <property type="project" value="UniProtKB-UniPathway"/>
</dbReference>
<dbReference type="InterPro" id="IPR004558">
    <property type="entry name" value="Coprogen_oxidase_HemN"/>
</dbReference>
<comment type="caution">
    <text evidence="19">The sequence shown here is derived from an EMBL/GenBank/DDBJ whole genome shotgun (WGS) entry which is preliminary data.</text>
</comment>
<dbReference type="GO" id="GO:0005737">
    <property type="term" value="C:cytoplasm"/>
    <property type="evidence" value="ECO:0007669"/>
    <property type="project" value="UniProtKB-SubCell"/>
</dbReference>
<dbReference type="InterPro" id="IPR058240">
    <property type="entry name" value="rSAM_sf"/>
</dbReference>
<accession>A0A7V5RNE4</accession>
<gene>
    <name evidence="19" type="primary">hemN</name>
    <name evidence="19" type="ORF">ENJ15_02095</name>
</gene>
<dbReference type="FunFam" id="3.80.30.20:FF:000012">
    <property type="entry name" value="Coproporphyrinogen-III oxidase"/>
    <property type="match status" value="1"/>
</dbReference>
<feature type="binding site" evidence="16">
    <location>
        <begin position="73"/>
        <end position="75"/>
    </location>
    <ligand>
        <name>S-adenosyl-L-methionine</name>
        <dbReference type="ChEBI" id="CHEBI:59789"/>
        <label>2</label>
    </ligand>
</feature>
<evidence type="ECO:0000256" key="5">
    <source>
        <dbReference type="ARBA" id="ARBA00022485"/>
    </source>
</evidence>
<dbReference type="PANTHER" id="PTHR13932">
    <property type="entry name" value="COPROPORPHYRINIGEN III OXIDASE"/>
    <property type="match status" value="1"/>
</dbReference>
<keyword evidence="12 15" id="KW-0627">Porphyrin biosynthesis</keyword>
<dbReference type="NCBIfam" id="TIGR00538">
    <property type="entry name" value="hemN"/>
    <property type="match status" value="1"/>
</dbReference>
<dbReference type="PROSITE" id="PS51918">
    <property type="entry name" value="RADICAL_SAM"/>
    <property type="match status" value="1"/>
</dbReference>